<keyword evidence="1" id="KW-0472">Membrane</keyword>
<dbReference type="OrthoDB" id="1079487at2"/>
<feature type="transmembrane region" description="Helical" evidence="1">
    <location>
        <begin position="229"/>
        <end position="249"/>
    </location>
</feature>
<feature type="transmembrane region" description="Helical" evidence="1">
    <location>
        <begin position="6"/>
        <end position="22"/>
    </location>
</feature>
<evidence type="ECO:0000256" key="1">
    <source>
        <dbReference type="SAM" id="Phobius"/>
    </source>
</evidence>
<evidence type="ECO:0000313" key="2">
    <source>
        <dbReference type="EMBL" id="EKN08323.1"/>
    </source>
</evidence>
<dbReference type="RefSeq" id="WP_007658505.1">
    <property type="nucleotide sequence ID" value="NZ_JH976476.1"/>
</dbReference>
<dbReference type="AlphaFoldDB" id="K5ZY43"/>
<protein>
    <recommendedName>
        <fullName evidence="4">Oligosaccharide repeat unit polymerase</fullName>
    </recommendedName>
</protein>
<feature type="transmembrane region" description="Helical" evidence="1">
    <location>
        <begin position="371"/>
        <end position="390"/>
    </location>
</feature>
<dbReference type="Proteomes" id="UP000006330">
    <property type="component" value="Unassembled WGS sequence"/>
</dbReference>
<feature type="transmembrane region" description="Helical" evidence="1">
    <location>
        <begin position="199"/>
        <end position="217"/>
    </location>
</feature>
<proteinExistence type="predicted"/>
<feature type="transmembrane region" description="Helical" evidence="1">
    <location>
        <begin position="34"/>
        <end position="56"/>
    </location>
</feature>
<name>K5ZY43_9BACT</name>
<organism evidence="2 3">
    <name type="scientific">Parabacteroides goldsteinii CL02T12C30</name>
    <dbReference type="NCBI Taxonomy" id="999418"/>
    <lineage>
        <taxon>Bacteria</taxon>
        <taxon>Pseudomonadati</taxon>
        <taxon>Bacteroidota</taxon>
        <taxon>Bacteroidia</taxon>
        <taxon>Bacteroidales</taxon>
        <taxon>Tannerellaceae</taxon>
        <taxon>Parabacteroides</taxon>
    </lineage>
</organism>
<feature type="transmembrane region" description="Helical" evidence="1">
    <location>
        <begin position="98"/>
        <end position="118"/>
    </location>
</feature>
<keyword evidence="1" id="KW-0812">Transmembrane</keyword>
<keyword evidence="1" id="KW-1133">Transmembrane helix</keyword>
<feature type="transmembrane region" description="Helical" evidence="1">
    <location>
        <begin position="152"/>
        <end position="172"/>
    </location>
</feature>
<dbReference type="EMBL" id="AGZO01000036">
    <property type="protein sequence ID" value="EKN08323.1"/>
    <property type="molecule type" value="Genomic_DNA"/>
</dbReference>
<sequence>MDAISCILVYDAILLLLLWGYFKKVGWVLNGTSYILLFLFLCSVISTFYFISVNGVIRDYDNITMPPFLYMILCYIISIYPIYLFDSKKRRIIITTEQYLFIRMFSIFLIVISVEPLLENLYRLNDIIGDSSSIYRMYDDREEYLSFWGRKLHAISTYFNVLYPVLILLFLYRKEHYSIVIGLLFVTLNYWLHELGLGGRSKMVQSILYSIAVYFLMRKYLALEIDKKIRLYGGVILLLGILFVVIISFSRFDSMASSSNVDSIWIWLGLYAGEGPLNFNSLMWNVTESTNGDNTFIFLRDLFGMSDASSVEDIYRSNLKLGIPENIFYTYIGSIYKDYNLLGTILFLFIFSTLVSFVLKSKQNGFSIVQIIILSIWMKILSVPTFYTYTTWIEQFNLLFVYLFCIYLYMLKFGRKTMFRYR</sequence>
<dbReference type="NCBIfam" id="TIGR04370">
    <property type="entry name" value="glyco_rpt_poly"/>
    <property type="match status" value="1"/>
</dbReference>
<feature type="transmembrane region" description="Helical" evidence="1">
    <location>
        <begin position="177"/>
        <end position="193"/>
    </location>
</feature>
<dbReference type="HOGENOM" id="CLU_659979_0_0_10"/>
<feature type="transmembrane region" description="Helical" evidence="1">
    <location>
        <begin position="339"/>
        <end position="359"/>
    </location>
</feature>
<feature type="transmembrane region" description="Helical" evidence="1">
    <location>
        <begin position="396"/>
        <end position="414"/>
    </location>
</feature>
<gene>
    <name evidence="2" type="ORF">HMPREF1076_04742</name>
</gene>
<comment type="caution">
    <text evidence="2">The sequence shown here is derived from an EMBL/GenBank/DDBJ whole genome shotgun (WGS) entry which is preliminary data.</text>
</comment>
<evidence type="ECO:0008006" key="4">
    <source>
        <dbReference type="Google" id="ProtNLM"/>
    </source>
</evidence>
<dbReference type="PATRIC" id="fig|999418.3.peg.4806"/>
<reference evidence="2 3" key="1">
    <citation type="submission" date="2012-02" db="EMBL/GenBank/DDBJ databases">
        <title>The Genome Sequence of Parabacteroides goldsteinii CL02T12C30.</title>
        <authorList>
            <consortium name="The Broad Institute Genome Sequencing Platform"/>
            <person name="Earl A."/>
            <person name="Ward D."/>
            <person name="Feldgarden M."/>
            <person name="Gevers D."/>
            <person name="Zitomersky N.L."/>
            <person name="Coyne M.J."/>
            <person name="Comstock L.E."/>
            <person name="Young S.K."/>
            <person name="Zeng Q."/>
            <person name="Gargeya S."/>
            <person name="Fitzgerald M."/>
            <person name="Haas B."/>
            <person name="Abouelleil A."/>
            <person name="Alvarado L."/>
            <person name="Arachchi H.M."/>
            <person name="Berlin A."/>
            <person name="Chapman S.B."/>
            <person name="Gearin G."/>
            <person name="Goldberg J."/>
            <person name="Griggs A."/>
            <person name="Gujja S."/>
            <person name="Hansen M."/>
            <person name="Heiman D."/>
            <person name="Howarth C."/>
            <person name="Larimer J."/>
            <person name="Lui A."/>
            <person name="MacDonald P.J.P."/>
            <person name="McCowen C."/>
            <person name="Montmayeur A."/>
            <person name="Murphy C."/>
            <person name="Neiman D."/>
            <person name="Pearson M."/>
            <person name="Priest M."/>
            <person name="Roberts A."/>
            <person name="Saif S."/>
            <person name="Shea T."/>
            <person name="Sisk P."/>
            <person name="Stolte C."/>
            <person name="Sykes S."/>
            <person name="Wortman J."/>
            <person name="Nusbaum C."/>
            <person name="Birren B."/>
        </authorList>
    </citation>
    <scope>NUCLEOTIDE SEQUENCE [LARGE SCALE GENOMIC DNA]</scope>
    <source>
        <strain evidence="2 3">CL02T12C30</strain>
    </source>
</reference>
<feature type="transmembrane region" description="Helical" evidence="1">
    <location>
        <begin position="68"/>
        <end position="86"/>
    </location>
</feature>
<accession>K5ZY43</accession>
<evidence type="ECO:0000313" key="3">
    <source>
        <dbReference type="Proteomes" id="UP000006330"/>
    </source>
</evidence>